<evidence type="ECO:0000256" key="1">
    <source>
        <dbReference type="SAM" id="SignalP"/>
    </source>
</evidence>
<keyword evidence="1" id="KW-0732">Signal</keyword>
<dbReference type="Proteomes" id="UP000011910">
    <property type="component" value="Unassembled WGS sequence"/>
</dbReference>
<comment type="caution">
    <text evidence="2">The sequence shown here is derived from an EMBL/GenBank/DDBJ whole genome shotgun (WGS) entry which is preliminary data.</text>
</comment>
<dbReference type="PROSITE" id="PS51257">
    <property type="entry name" value="PROKAR_LIPOPROTEIN"/>
    <property type="match status" value="1"/>
</dbReference>
<dbReference type="EMBL" id="AODQ01000086">
    <property type="protein sequence ID" value="EMR01848.1"/>
    <property type="molecule type" value="Genomic_DNA"/>
</dbReference>
<keyword evidence="3" id="KW-1185">Reference proteome</keyword>
<evidence type="ECO:0000313" key="2">
    <source>
        <dbReference type="EMBL" id="EMR01848.1"/>
    </source>
</evidence>
<accession>M7MZJ8</accession>
<dbReference type="STRING" id="1279009.ADICEAN_03007"/>
<organism evidence="2 3">
    <name type="scientific">Cesiribacter andamanensis AMV16</name>
    <dbReference type="NCBI Taxonomy" id="1279009"/>
    <lineage>
        <taxon>Bacteria</taxon>
        <taxon>Pseudomonadati</taxon>
        <taxon>Bacteroidota</taxon>
        <taxon>Cytophagia</taxon>
        <taxon>Cytophagales</taxon>
        <taxon>Cesiribacteraceae</taxon>
        <taxon>Cesiribacter</taxon>
    </lineage>
</organism>
<feature type="signal peptide" evidence="1">
    <location>
        <begin position="1"/>
        <end position="23"/>
    </location>
</feature>
<evidence type="ECO:0008006" key="4">
    <source>
        <dbReference type="Google" id="ProtNLM"/>
    </source>
</evidence>
<sequence>MAMKKTVLSLALLAAVAFSSCEKQDDLVLTPANPLETQLAGSWAISSEYSKDYQETYEADKEFAAIWNKHFVRTLVIKNDKTYDVVGPDGKLTAGGAWALSDENVLTFINEAEEGVSTAFEASLSPDGKLLLQDEHVLLTHIRNLN</sequence>
<proteinExistence type="predicted"/>
<gene>
    <name evidence="2" type="ORF">ADICEAN_03007</name>
</gene>
<feature type="chain" id="PRO_5004081919" description="Lipocalin-like domain-containing protein" evidence="1">
    <location>
        <begin position="24"/>
        <end position="146"/>
    </location>
</feature>
<evidence type="ECO:0000313" key="3">
    <source>
        <dbReference type="Proteomes" id="UP000011910"/>
    </source>
</evidence>
<reference evidence="2 3" key="1">
    <citation type="journal article" date="2013" name="Genome Announc.">
        <title>Draft Genome Sequence of Cesiribacter andamanensis Strain AMV16T, Isolated from a Soil Sample from a Mud Volcano in the Andaman Islands, India.</title>
        <authorList>
            <person name="Shivaji S."/>
            <person name="Ara S."/>
            <person name="Begum Z."/>
            <person name="Srinivas T.N."/>
            <person name="Singh A."/>
            <person name="Kumar Pinnaka A."/>
        </authorList>
    </citation>
    <scope>NUCLEOTIDE SEQUENCE [LARGE SCALE GENOMIC DNA]</scope>
    <source>
        <strain evidence="2 3">AMV16</strain>
    </source>
</reference>
<name>M7MZJ8_9BACT</name>
<protein>
    <recommendedName>
        <fullName evidence="4">Lipocalin-like domain-containing protein</fullName>
    </recommendedName>
</protein>
<dbReference type="AlphaFoldDB" id="M7MZJ8"/>